<organism evidence="3 4">
    <name type="scientific">Spodoptera litura</name>
    <name type="common">Asian cotton leafworm</name>
    <dbReference type="NCBI Taxonomy" id="69820"/>
    <lineage>
        <taxon>Eukaryota</taxon>
        <taxon>Metazoa</taxon>
        <taxon>Ecdysozoa</taxon>
        <taxon>Arthropoda</taxon>
        <taxon>Hexapoda</taxon>
        <taxon>Insecta</taxon>
        <taxon>Pterygota</taxon>
        <taxon>Neoptera</taxon>
        <taxon>Endopterygota</taxon>
        <taxon>Lepidoptera</taxon>
        <taxon>Glossata</taxon>
        <taxon>Ditrysia</taxon>
        <taxon>Noctuoidea</taxon>
        <taxon>Noctuidae</taxon>
        <taxon>Amphipyrinae</taxon>
        <taxon>Spodoptera</taxon>
    </lineage>
</organism>
<proteinExistence type="predicted"/>
<dbReference type="Proteomes" id="UP000301870">
    <property type="component" value="Chromosome 2"/>
</dbReference>
<accession>A0A9J7IU32</accession>
<dbReference type="Pfam" id="PF00106">
    <property type="entry name" value="adh_short"/>
    <property type="match status" value="1"/>
</dbReference>
<reference evidence="4" key="1">
    <citation type="submission" date="2025-08" db="UniProtKB">
        <authorList>
            <consortium name="RefSeq"/>
        </authorList>
    </citation>
    <scope>IDENTIFICATION</scope>
    <source>
        <strain evidence="4">Ishihara</strain>
        <tissue evidence="4">Whole body</tissue>
    </source>
</reference>
<keyword evidence="2" id="KW-0175">Coiled coil</keyword>
<dbReference type="InterPro" id="IPR036291">
    <property type="entry name" value="NAD(P)-bd_dom_sf"/>
</dbReference>
<dbReference type="PANTHER" id="PTHR43157:SF73">
    <property type="entry name" value="WW DOMAIN-CONTAINING OXIDOREDUCTASE-LIKE PROTEIN"/>
    <property type="match status" value="1"/>
</dbReference>
<keyword evidence="3" id="KW-1185">Reference proteome</keyword>
<dbReference type="PANTHER" id="PTHR43157">
    <property type="entry name" value="PHOSPHATIDYLINOSITOL-GLYCAN BIOSYNTHESIS CLASS F PROTEIN-RELATED"/>
    <property type="match status" value="1"/>
</dbReference>
<dbReference type="GO" id="GO:0016491">
    <property type="term" value="F:oxidoreductase activity"/>
    <property type="evidence" value="ECO:0007669"/>
    <property type="project" value="UniProtKB-KW"/>
</dbReference>
<gene>
    <name evidence="4" type="primary">LOC111355939</name>
</gene>
<dbReference type="Gene3D" id="3.40.50.720">
    <property type="entry name" value="NAD(P)-binding Rossmann-like Domain"/>
    <property type="match status" value="1"/>
</dbReference>
<keyword evidence="1" id="KW-0560">Oxidoreductase</keyword>
<evidence type="ECO:0000256" key="1">
    <source>
        <dbReference type="ARBA" id="ARBA00023002"/>
    </source>
</evidence>
<dbReference type="RefSeq" id="XP_022825839.1">
    <property type="nucleotide sequence ID" value="XM_022970071.1"/>
</dbReference>
<name>A0A9J7IU32_SPOLT</name>
<dbReference type="PRINTS" id="PR00081">
    <property type="entry name" value="GDHRDH"/>
</dbReference>
<feature type="coiled-coil region" evidence="2">
    <location>
        <begin position="43"/>
        <end position="70"/>
    </location>
</feature>
<dbReference type="KEGG" id="sliu:111355939"/>
<sequence length="322" mass="36176">MDNISGWCHSKRRLEGSTVVVTGGNAGIGKETVLDLYKRGSRVIMACRNVEKANAAKEEIEEQCKTQEGTGTLVVEQLDLCRLESVRAFVRRVAARERSLRALLCNAGVMMCPLARTEDGFETHIASNHLAHALLALLLLPLLIRDSHSRIVFVSSMIHELFSMDMNDINFIKTPYGPLQAYANSKIANILFAKALDLKLKEHNIKGVSTYSLHPGIVKTGIARYFPEAGWLASIANYLFHHYLLSWCWKTPRCGAQTSIYCVVDEKCENESGLYYSDCAVTTPSRQCRSVYEAEKLWNITIDMLNLRDHDIFGNDASIKHY</sequence>
<evidence type="ECO:0000313" key="3">
    <source>
        <dbReference type="Proteomes" id="UP000301870"/>
    </source>
</evidence>
<evidence type="ECO:0000313" key="4">
    <source>
        <dbReference type="RefSeq" id="XP_022825839.1"/>
    </source>
</evidence>
<dbReference type="OrthoDB" id="191139at2759"/>
<evidence type="ECO:0000256" key="2">
    <source>
        <dbReference type="SAM" id="Coils"/>
    </source>
</evidence>
<dbReference type="GeneID" id="111355939"/>
<dbReference type="SUPFAM" id="SSF51735">
    <property type="entry name" value="NAD(P)-binding Rossmann-fold domains"/>
    <property type="match status" value="1"/>
</dbReference>
<protein>
    <submittedName>
        <fullName evidence="4">Retinol dehydrogenase 11-like</fullName>
    </submittedName>
</protein>
<dbReference type="InterPro" id="IPR002347">
    <property type="entry name" value="SDR_fam"/>
</dbReference>
<dbReference type="AlphaFoldDB" id="A0A9J7IU32"/>